<feature type="domain" description="Metallo-beta-lactamase" evidence="1">
    <location>
        <begin position="42"/>
        <end position="226"/>
    </location>
</feature>
<name>A0A419EWX5_9BACT</name>
<evidence type="ECO:0000259" key="1">
    <source>
        <dbReference type="Pfam" id="PF12706"/>
    </source>
</evidence>
<dbReference type="AlphaFoldDB" id="A0A419EWX5"/>
<keyword evidence="2" id="KW-0378">Hydrolase</keyword>
<comment type="caution">
    <text evidence="2">The sequence shown here is derived from an EMBL/GenBank/DDBJ whole genome shotgun (WGS) entry which is preliminary data.</text>
</comment>
<dbReference type="Pfam" id="PF12706">
    <property type="entry name" value="Lactamase_B_2"/>
    <property type="match status" value="1"/>
</dbReference>
<dbReference type="GO" id="GO:0005737">
    <property type="term" value="C:cytoplasm"/>
    <property type="evidence" value="ECO:0007669"/>
    <property type="project" value="TreeGrafter"/>
</dbReference>
<dbReference type="EMBL" id="QZKI01000085">
    <property type="protein sequence ID" value="RJP69157.1"/>
    <property type="molecule type" value="Genomic_DNA"/>
</dbReference>
<proteinExistence type="predicted"/>
<dbReference type="PANTHER" id="PTHR15032:SF36">
    <property type="entry name" value="METALLO-BETA-LACTAMASE DOMAIN-CONTAINING PROTEIN"/>
    <property type="match status" value="1"/>
</dbReference>
<dbReference type="InterPro" id="IPR036866">
    <property type="entry name" value="RibonucZ/Hydroxyglut_hydro"/>
</dbReference>
<organism evidence="2 3">
    <name type="scientific">Candidatus Abyssobacteria bacterium SURF_17</name>
    <dbReference type="NCBI Taxonomy" id="2093361"/>
    <lineage>
        <taxon>Bacteria</taxon>
        <taxon>Pseudomonadati</taxon>
        <taxon>Candidatus Hydrogenedentota</taxon>
        <taxon>Candidatus Abyssobacteria</taxon>
    </lineage>
</organism>
<dbReference type="PANTHER" id="PTHR15032">
    <property type="entry name" value="N-ACYL-PHOSPHATIDYLETHANOLAMINE-HYDROLYZING PHOSPHOLIPASE D"/>
    <property type="match status" value="1"/>
</dbReference>
<sequence length="278" mass="31169">MRSARQRDRHAEKVKPGRENEICRVTFLGHSSVLIRMDGKSILADPNLSRRIFFFIRRRTPAPPASALKAVDLILISHGHYDHLDLPTLRTLPSETPVIVPEGLERVVRWGGMKQVVTLQRWEAHHLGSVIVTAVPVKHFRGRPPLFPRTGYNGYVIEGKATVFFAGDSGLFEGMAEIGRKWDIDIALLPIGAYEPRSFRRHHMSPEDALEAGRMLRAKVIVPIHWGTFKLSLEPFDEPARRLKEAASRAGLSSMVRILLPSESLVVRGDASIETIGD</sequence>
<dbReference type="GO" id="GO:0070290">
    <property type="term" value="F:N-acylphosphatidylethanolamine-specific phospholipase D activity"/>
    <property type="evidence" value="ECO:0007669"/>
    <property type="project" value="InterPro"/>
</dbReference>
<dbReference type="InterPro" id="IPR001279">
    <property type="entry name" value="Metallo-B-lactamas"/>
</dbReference>
<evidence type="ECO:0000313" key="2">
    <source>
        <dbReference type="EMBL" id="RJP69157.1"/>
    </source>
</evidence>
<dbReference type="SUPFAM" id="SSF56281">
    <property type="entry name" value="Metallo-hydrolase/oxidoreductase"/>
    <property type="match status" value="1"/>
</dbReference>
<evidence type="ECO:0000313" key="3">
    <source>
        <dbReference type="Proteomes" id="UP000285961"/>
    </source>
</evidence>
<dbReference type="PIRSF" id="PIRSF038896">
    <property type="entry name" value="NAPE-PLD"/>
    <property type="match status" value="1"/>
</dbReference>
<dbReference type="Proteomes" id="UP000285961">
    <property type="component" value="Unassembled WGS sequence"/>
</dbReference>
<dbReference type="GO" id="GO:0008270">
    <property type="term" value="F:zinc ion binding"/>
    <property type="evidence" value="ECO:0007669"/>
    <property type="project" value="InterPro"/>
</dbReference>
<accession>A0A419EWX5</accession>
<gene>
    <name evidence="2" type="ORF">C4532_11340</name>
</gene>
<dbReference type="InterPro" id="IPR024884">
    <property type="entry name" value="NAPE-PLD"/>
</dbReference>
<reference evidence="2 3" key="1">
    <citation type="journal article" date="2017" name="ISME J.">
        <title>Energy and carbon metabolisms in a deep terrestrial subsurface fluid microbial community.</title>
        <authorList>
            <person name="Momper L."/>
            <person name="Jungbluth S.P."/>
            <person name="Lee M.D."/>
            <person name="Amend J.P."/>
        </authorList>
    </citation>
    <scope>NUCLEOTIDE SEQUENCE [LARGE SCALE GENOMIC DNA]</scope>
    <source>
        <strain evidence="2">SURF_17</strain>
    </source>
</reference>
<protein>
    <submittedName>
        <fullName evidence="2">MBL fold metallo-hydrolase</fullName>
    </submittedName>
</protein>
<dbReference type="Gene3D" id="3.60.15.10">
    <property type="entry name" value="Ribonuclease Z/Hydroxyacylglutathione hydrolase-like"/>
    <property type="match status" value="1"/>
</dbReference>